<dbReference type="Pfam" id="PF19776">
    <property type="entry name" value="DUF6262"/>
    <property type="match status" value="1"/>
</dbReference>
<organism evidence="3 4">
    <name type="scientific">Bacillus wiedmannii</name>
    <dbReference type="NCBI Taxonomy" id="1890302"/>
    <lineage>
        <taxon>Bacteria</taxon>
        <taxon>Bacillati</taxon>
        <taxon>Bacillota</taxon>
        <taxon>Bacilli</taxon>
        <taxon>Bacillales</taxon>
        <taxon>Bacillaceae</taxon>
        <taxon>Bacillus</taxon>
        <taxon>Bacillus cereus group</taxon>
    </lineage>
</organism>
<reference evidence="3 4" key="1">
    <citation type="submission" date="2016-10" db="EMBL/GenBank/DDBJ databases">
        <title>Comparative genomics of Bacillus thuringiensis reveals a path to pathogens against multiple invertebrate hosts.</title>
        <authorList>
            <person name="Zheng J."/>
            <person name="Gao Q."/>
            <person name="Liu H."/>
            <person name="Peng D."/>
            <person name="Ruan L."/>
            <person name="Sun M."/>
        </authorList>
    </citation>
    <scope>NUCLEOTIDE SEQUENCE [LARGE SCALE GENOMIC DNA]</scope>
    <source>
        <strain evidence="3">BGSC 4BK1</strain>
    </source>
</reference>
<dbReference type="EMBL" id="NFDE01000036">
    <property type="protein sequence ID" value="OTX91663.1"/>
    <property type="molecule type" value="Genomic_DNA"/>
</dbReference>
<dbReference type="InterPro" id="IPR046229">
    <property type="entry name" value="TnpC-like"/>
</dbReference>
<accession>A0A242ZPQ2</accession>
<evidence type="ECO:0000313" key="4">
    <source>
        <dbReference type="Proteomes" id="UP000194945"/>
    </source>
</evidence>
<dbReference type="EMBL" id="NFDE01000006">
    <property type="protein sequence ID" value="OTX97250.1"/>
    <property type="molecule type" value="Genomic_DNA"/>
</dbReference>
<protein>
    <recommendedName>
        <fullName evidence="5">Transposase</fullName>
    </recommendedName>
</protein>
<proteinExistence type="predicted"/>
<gene>
    <name evidence="3" type="ORF">BK730_02710</name>
    <name evidence="2" type="ORF">BK730_07785</name>
</gene>
<feature type="coiled-coil region" evidence="1">
    <location>
        <begin position="100"/>
        <end position="127"/>
    </location>
</feature>
<dbReference type="Proteomes" id="UP000194945">
    <property type="component" value="Unassembled WGS sequence"/>
</dbReference>
<keyword evidence="1" id="KW-0175">Coiled coil</keyword>
<evidence type="ECO:0000313" key="3">
    <source>
        <dbReference type="EMBL" id="OTX97250.1"/>
    </source>
</evidence>
<dbReference type="AlphaFoldDB" id="A0A242ZPQ2"/>
<comment type="caution">
    <text evidence="3">The sequence shown here is derived from an EMBL/GenBank/DDBJ whole genome shotgun (WGS) entry which is preliminary data.</text>
</comment>
<evidence type="ECO:0008006" key="5">
    <source>
        <dbReference type="Google" id="ProtNLM"/>
    </source>
</evidence>
<name>A0A242ZPQ2_9BACI</name>
<evidence type="ECO:0000256" key="1">
    <source>
        <dbReference type="SAM" id="Coils"/>
    </source>
</evidence>
<evidence type="ECO:0000313" key="2">
    <source>
        <dbReference type="EMBL" id="OTX91663.1"/>
    </source>
</evidence>
<dbReference type="RefSeq" id="WP_088092122.1">
    <property type="nucleotide sequence ID" value="NZ_JARMNH010000081.1"/>
</dbReference>
<sequence>MANMYPNTSKMVETKKMESDLKKQAVLGCLKELTILDDPINNPISKAEICRKAGVSKTFLYSYREELIKPIDEAIKKQNKKIKVITKKQKFSESSKDKLIESLKRRISKLDEENKKLKQDNVILLGKLSKL</sequence>